<dbReference type="EMBL" id="JBHUHQ010000020">
    <property type="protein sequence ID" value="MFD2045706.1"/>
    <property type="molecule type" value="Genomic_DNA"/>
</dbReference>
<name>A0ABW4W3L9_9BACI</name>
<dbReference type="Proteomes" id="UP001597383">
    <property type="component" value="Unassembled WGS sequence"/>
</dbReference>
<keyword evidence="2" id="KW-1185">Reference proteome</keyword>
<sequence length="177" mass="20491">MNAPNGSLVLFQFDNLIIASAGLQSIEKFEMPEEQQYYGAYKFDINTVKVFQPITLAEINKIDSNITRFSQSKQEINSSLMSEIQELIHKKQKGLIAEELPVYESQKLKEGAKKQVLVNSYERNYKARQICIDYYGCSCSVAALILQSFMETNSKVEFMFIILKLYLKLMRSMKWIQ</sequence>
<reference evidence="2" key="1">
    <citation type="journal article" date="2019" name="Int. J. Syst. Evol. Microbiol.">
        <title>The Global Catalogue of Microorganisms (GCM) 10K type strain sequencing project: providing services to taxonomists for standard genome sequencing and annotation.</title>
        <authorList>
            <consortium name="The Broad Institute Genomics Platform"/>
            <consortium name="The Broad Institute Genome Sequencing Center for Infectious Disease"/>
            <person name="Wu L."/>
            <person name="Ma J."/>
        </authorList>
    </citation>
    <scope>NUCLEOTIDE SEQUENCE [LARGE SCALE GENOMIC DNA]</scope>
    <source>
        <strain evidence="2">R28</strain>
    </source>
</reference>
<dbReference type="RefSeq" id="WP_377558356.1">
    <property type="nucleotide sequence ID" value="NZ_JBHUHQ010000020.1"/>
</dbReference>
<comment type="caution">
    <text evidence="1">The sequence shown here is derived from an EMBL/GenBank/DDBJ whole genome shotgun (WGS) entry which is preliminary data.</text>
</comment>
<evidence type="ECO:0000313" key="1">
    <source>
        <dbReference type="EMBL" id="MFD2045706.1"/>
    </source>
</evidence>
<accession>A0ABW4W3L9</accession>
<organism evidence="1 2">
    <name type="scientific">Ornithinibacillus salinisoli</name>
    <dbReference type="NCBI Taxonomy" id="1848459"/>
    <lineage>
        <taxon>Bacteria</taxon>
        <taxon>Bacillati</taxon>
        <taxon>Bacillota</taxon>
        <taxon>Bacilli</taxon>
        <taxon>Bacillales</taxon>
        <taxon>Bacillaceae</taxon>
        <taxon>Ornithinibacillus</taxon>
    </lineage>
</organism>
<proteinExistence type="predicted"/>
<evidence type="ECO:0000313" key="2">
    <source>
        <dbReference type="Proteomes" id="UP001597383"/>
    </source>
</evidence>
<protein>
    <submittedName>
        <fullName evidence="1">Uncharacterized protein</fullName>
    </submittedName>
</protein>
<gene>
    <name evidence="1" type="ORF">ACFSJF_15630</name>
</gene>